<proteinExistence type="predicted"/>
<protein>
    <submittedName>
        <fullName evidence="2">8507_t:CDS:1</fullName>
    </submittedName>
</protein>
<feature type="non-terminal residue" evidence="2">
    <location>
        <position position="1"/>
    </location>
</feature>
<evidence type="ECO:0000313" key="3">
    <source>
        <dbReference type="Proteomes" id="UP000789396"/>
    </source>
</evidence>
<evidence type="ECO:0000313" key="2">
    <source>
        <dbReference type="EMBL" id="CAG8795772.1"/>
    </source>
</evidence>
<feature type="region of interest" description="Disordered" evidence="1">
    <location>
        <begin position="1"/>
        <end position="25"/>
    </location>
</feature>
<accession>A0A9N9JVP0</accession>
<dbReference type="AlphaFoldDB" id="A0A9N9JVP0"/>
<reference evidence="2" key="1">
    <citation type="submission" date="2021-06" db="EMBL/GenBank/DDBJ databases">
        <authorList>
            <person name="Kallberg Y."/>
            <person name="Tangrot J."/>
            <person name="Rosling A."/>
        </authorList>
    </citation>
    <scope>NUCLEOTIDE SEQUENCE</scope>
    <source>
        <strain evidence="2">IN212</strain>
    </source>
</reference>
<organism evidence="2 3">
    <name type="scientific">Racocetra fulgida</name>
    <dbReference type="NCBI Taxonomy" id="60492"/>
    <lineage>
        <taxon>Eukaryota</taxon>
        <taxon>Fungi</taxon>
        <taxon>Fungi incertae sedis</taxon>
        <taxon>Mucoromycota</taxon>
        <taxon>Glomeromycotina</taxon>
        <taxon>Glomeromycetes</taxon>
        <taxon>Diversisporales</taxon>
        <taxon>Gigasporaceae</taxon>
        <taxon>Racocetra</taxon>
    </lineage>
</organism>
<evidence type="ECO:0000256" key="1">
    <source>
        <dbReference type="SAM" id="MobiDB-lite"/>
    </source>
</evidence>
<dbReference type="OrthoDB" id="2411936at2759"/>
<dbReference type="EMBL" id="CAJVPZ010065994">
    <property type="protein sequence ID" value="CAG8795772.1"/>
    <property type="molecule type" value="Genomic_DNA"/>
</dbReference>
<feature type="compositionally biased region" description="Basic and acidic residues" evidence="1">
    <location>
        <begin position="1"/>
        <end position="16"/>
    </location>
</feature>
<keyword evidence="3" id="KW-1185">Reference proteome</keyword>
<gene>
    <name evidence="2" type="ORF">RFULGI_LOCUS17215</name>
</gene>
<comment type="caution">
    <text evidence="2">The sequence shown here is derived from an EMBL/GenBank/DDBJ whole genome shotgun (WGS) entry which is preliminary data.</text>
</comment>
<name>A0A9N9JVP0_9GLOM</name>
<feature type="non-terminal residue" evidence="2">
    <location>
        <position position="199"/>
    </location>
</feature>
<sequence length="199" mass="23110">NKEDSLEKSLDNKEDSLETSLVNKEDSLEKSLDNKEDSLETIMTLTTIKLLKCMESFSKQRTGTDEVTQAAPTKLRQLVYTILGIRGFSGTPNEGEHPFIIKLRDLIMENLNKYRTIKGTQKIDEIKSMATELIHQIISIFCFRRNIQEPVVEYKWYKYSDKVDLEFMECPLDEVDEIMVDICSFPLIGTNLEHEDKYK</sequence>
<dbReference type="Proteomes" id="UP000789396">
    <property type="component" value="Unassembled WGS sequence"/>
</dbReference>